<feature type="signal peptide" evidence="1">
    <location>
        <begin position="1"/>
        <end position="18"/>
    </location>
</feature>
<keyword evidence="3" id="KW-1185">Reference proteome</keyword>
<evidence type="ECO:0000313" key="2">
    <source>
        <dbReference type="EMBL" id="RFC53432.1"/>
    </source>
</evidence>
<gene>
    <name evidence="2" type="primary">gldN</name>
    <name evidence="2" type="ORF">DXU93_13455</name>
</gene>
<keyword evidence="1" id="KW-0732">Signal</keyword>
<reference evidence="2 3" key="1">
    <citation type="submission" date="2018-08" db="EMBL/GenBank/DDBJ databases">
        <title>The draft genome squence of Brumimicrobium sp. N62.</title>
        <authorList>
            <person name="Du Z.-J."/>
            <person name="Luo H.-R."/>
        </authorList>
    </citation>
    <scope>NUCLEOTIDE SEQUENCE [LARGE SCALE GENOMIC DNA]</scope>
    <source>
        <strain evidence="2 3">N62</strain>
    </source>
</reference>
<protein>
    <submittedName>
        <fullName evidence="2">Gliding motility protein GldN</fullName>
    </submittedName>
</protein>
<accession>A0A3E1EV88</accession>
<sequence length="336" mass="39660">MKNLLLCTILIFSMSSIAQVNGGPINSRTETGVIDGAYLKSNIPTKRLIPYPYIREADAIWSKRVWRAIDLREKINRPLYFPLDEITPPDVLTGESQWVRNDNRWSLWTIIRQHILSGDLTLYSNYNLVRFSIEDGDKFKYPILPSTPGGTYENDPKYRDEINNYLATLGPQPIDALLNVYGEDSVDVNGNLVYPEREVNWFTSKDIIQYRLKEDWIFDKQRSVMDVRILGLAPVKYNVDQSNGSINGTEIMFWLYFPTDCRYVFNNYFVYNEQNGSRWMSFDDYFMKRRFSSYIYKEENVYDRSIEKYRVGVDALMESQRITEEIRNIEHDVWSY</sequence>
<evidence type="ECO:0000256" key="1">
    <source>
        <dbReference type="SAM" id="SignalP"/>
    </source>
</evidence>
<dbReference type="InterPro" id="IPR019847">
    <property type="entry name" value="Gliding_motility_assoc_GldN"/>
</dbReference>
<dbReference type="AlphaFoldDB" id="A0A3E1EV88"/>
<comment type="caution">
    <text evidence="2">The sequence shown here is derived from an EMBL/GenBank/DDBJ whole genome shotgun (WGS) entry which is preliminary data.</text>
</comment>
<name>A0A3E1EV88_9FLAO</name>
<dbReference type="RefSeq" id="WP_116881824.1">
    <property type="nucleotide sequence ID" value="NZ_QURB01000009.1"/>
</dbReference>
<dbReference type="Pfam" id="PF19841">
    <property type="entry name" value="GldN"/>
    <property type="match status" value="1"/>
</dbReference>
<dbReference type="NCBIfam" id="TIGR03523">
    <property type="entry name" value="GldN"/>
    <property type="match status" value="1"/>
</dbReference>
<feature type="chain" id="PRO_5017783854" evidence="1">
    <location>
        <begin position="19"/>
        <end position="336"/>
    </location>
</feature>
<organism evidence="2 3">
    <name type="scientific">Brumimicrobium aurantiacum</name>
    <dbReference type="NCBI Taxonomy" id="1737063"/>
    <lineage>
        <taxon>Bacteria</taxon>
        <taxon>Pseudomonadati</taxon>
        <taxon>Bacteroidota</taxon>
        <taxon>Flavobacteriia</taxon>
        <taxon>Flavobacteriales</taxon>
        <taxon>Crocinitomicaceae</taxon>
        <taxon>Brumimicrobium</taxon>
    </lineage>
</organism>
<proteinExistence type="predicted"/>
<evidence type="ECO:0000313" key="3">
    <source>
        <dbReference type="Proteomes" id="UP000257127"/>
    </source>
</evidence>
<dbReference type="OrthoDB" id="1141916at2"/>
<dbReference type="Proteomes" id="UP000257127">
    <property type="component" value="Unassembled WGS sequence"/>
</dbReference>
<dbReference type="EMBL" id="QURB01000009">
    <property type="protein sequence ID" value="RFC53432.1"/>
    <property type="molecule type" value="Genomic_DNA"/>
</dbReference>